<evidence type="ECO:0008006" key="3">
    <source>
        <dbReference type="Google" id="ProtNLM"/>
    </source>
</evidence>
<dbReference type="Pfam" id="PF11334">
    <property type="entry name" value="DUF3136"/>
    <property type="match status" value="1"/>
</dbReference>
<name>Q7U5Z4_PARMW</name>
<dbReference type="STRING" id="84588.SYNW1547"/>
<reference evidence="1 2" key="1">
    <citation type="journal article" date="2003" name="Nature">
        <title>The genome of a motile marine Synechococcus.</title>
        <authorList>
            <person name="Palenik B."/>
            <person name="Brahamsha B."/>
            <person name="Larimer F."/>
            <person name="Land M."/>
            <person name="Hauser L."/>
            <person name="Chain P."/>
            <person name="Lamerdin J."/>
            <person name="Regala W."/>
            <person name="Allen E.A."/>
            <person name="McCarren J."/>
            <person name="Paulsen I."/>
            <person name="Dufresne A."/>
            <person name="Partensky F."/>
            <person name="Webb E."/>
            <person name="Waterbury J."/>
        </authorList>
    </citation>
    <scope>NUCLEOTIDE SEQUENCE [LARGE SCALE GENOMIC DNA]</scope>
    <source>
        <strain evidence="1 2">WH8102</strain>
    </source>
</reference>
<dbReference type="AlphaFoldDB" id="Q7U5Z4"/>
<accession>Q7U5Z4</accession>
<dbReference type="EMBL" id="BX569693">
    <property type="protein sequence ID" value="CAE08062.1"/>
    <property type="molecule type" value="Genomic_DNA"/>
</dbReference>
<evidence type="ECO:0000313" key="1">
    <source>
        <dbReference type="EMBL" id="CAE08062.1"/>
    </source>
</evidence>
<sequence length="77" mass="8906">MTQAKLTIGELEAGYPLYCKALRRLLQQGKTAKDIERTVCWGHLETLNRCLPTRYKAPSYLLTLIRRDLEKIKEGKV</sequence>
<dbReference type="HOGENOM" id="CLU_184584_1_0_3"/>
<dbReference type="KEGG" id="syw:SYNW1547"/>
<proteinExistence type="predicted"/>
<dbReference type="eggNOG" id="ENOG502ZSZV">
    <property type="taxonomic scope" value="Bacteria"/>
</dbReference>
<gene>
    <name evidence="1" type="ordered locus">SYNW1547</name>
</gene>
<keyword evidence="2" id="KW-1185">Reference proteome</keyword>
<organism evidence="1 2">
    <name type="scientific">Parasynechococcus marenigrum (strain WH8102)</name>
    <dbReference type="NCBI Taxonomy" id="84588"/>
    <lineage>
        <taxon>Bacteria</taxon>
        <taxon>Bacillati</taxon>
        <taxon>Cyanobacteriota</taxon>
        <taxon>Cyanophyceae</taxon>
        <taxon>Synechococcales</taxon>
        <taxon>Prochlorococcaceae</taxon>
        <taxon>Parasynechococcus</taxon>
        <taxon>Parasynechococcus marenigrum</taxon>
    </lineage>
</organism>
<protein>
    <recommendedName>
        <fullName evidence="3">DUF3136 domain-containing protein</fullName>
    </recommendedName>
</protein>
<dbReference type="InterPro" id="IPR021483">
    <property type="entry name" value="DUF3136"/>
</dbReference>
<evidence type="ECO:0000313" key="2">
    <source>
        <dbReference type="Proteomes" id="UP000001422"/>
    </source>
</evidence>
<dbReference type="RefSeq" id="WP_011128411.1">
    <property type="nucleotide sequence ID" value="NC_005070.1"/>
</dbReference>
<dbReference type="Proteomes" id="UP000001422">
    <property type="component" value="Chromosome"/>
</dbReference>